<feature type="non-terminal residue" evidence="2">
    <location>
        <position position="451"/>
    </location>
</feature>
<keyword evidence="3" id="KW-1185">Reference proteome</keyword>
<dbReference type="PANTHER" id="PTHR12894">
    <property type="entry name" value="CNH DOMAIN CONTAINING"/>
    <property type="match status" value="1"/>
</dbReference>
<reference evidence="2 3" key="1">
    <citation type="journal article" date="2014" name="PLoS Genet.">
        <title>Analysis of the Phlebiopsis gigantea genome, transcriptome and secretome provides insight into its pioneer colonization strategies of wood.</title>
        <authorList>
            <person name="Hori C."/>
            <person name="Ishida T."/>
            <person name="Igarashi K."/>
            <person name="Samejima M."/>
            <person name="Suzuki H."/>
            <person name="Master E."/>
            <person name="Ferreira P."/>
            <person name="Ruiz-Duenas F.J."/>
            <person name="Held B."/>
            <person name="Canessa P."/>
            <person name="Larrondo L.F."/>
            <person name="Schmoll M."/>
            <person name="Druzhinina I.S."/>
            <person name="Kubicek C.P."/>
            <person name="Gaskell J.A."/>
            <person name="Kersten P."/>
            <person name="St John F."/>
            <person name="Glasner J."/>
            <person name="Sabat G."/>
            <person name="Splinter BonDurant S."/>
            <person name="Syed K."/>
            <person name="Yadav J."/>
            <person name="Mgbeahuruike A.C."/>
            <person name="Kovalchuk A."/>
            <person name="Asiegbu F.O."/>
            <person name="Lackner G."/>
            <person name="Hoffmeister D."/>
            <person name="Rencoret J."/>
            <person name="Gutierrez A."/>
            <person name="Sun H."/>
            <person name="Lindquist E."/>
            <person name="Barry K."/>
            <person name="Riley R."/>
            <person name="Grigoriev I.V."/>
            <person name="Henrissat B."/>
            <person name="Kues U."/>
            <person name="Berka R.M."/>
            <person name="Martinez A.T."/>
            <person name="Covert S.F."/>
            <person name="Blanchette R.A."/>
            <person name="Cullen D."/>
        </authorList>
    </citation>
    <scope>NUCLEOTIDE SEQUENCE [LARGE SCALE GENOMIC DNA]</scope>
    <source>
        <strain evidence="2 3">11061_1 CR5-6</strain>
    </source>
</reference>
<dbReference type="Pfam" id="PF10366">
    <property type="entry name" value="Vps39_1"/>
    <property type="match status" value="1"/>
</dbReference>
<sequence length="451" mass="49908">MSGKASAYPRSNVLVLGSNSVYSLVPSTLIAQADALLDRHRLEEAVDLADRQLRKLQGRVTVGPEEVRGAPHRCVRVTELRQADELRYVYQRLGFQCLAETRFDDAGRHFFAGHLDPRVLIRLYPSLCGALFDEDETIDVFSGVAEHMPPEDSIDDIIRNYSPHLAPNTATAPAAVELRAVLALAAHDMLRAFLRKWRGARREGAARANQAVDTVLARLYAESGETAELLALVEGPNDVVLGELEPTLVRGAHFDALCRLYRAHGQDARLLDVWSKLVTGEWADGDVRDPLSSMFALLAEKRDRALAQRWGLWLLKHDQDRAMKLLLTVGLGKRSAKGSTADESALLQRIQEADPGAGTQFLENLVLNRRNADPDWHDQLAHVYVDQLLACLADEATSKLWRAKAAAFASSRTDAPYLAYFAATTPDSDAKRTRVRTLLFLQGSGLYAPAR</sequence>
<dbReference type="STRING" id="745531.A0A0C3RYL0"/>
<dbReference type="InterPro" id="IPR032914">
    <property type="entry name" value="Vam6/VPS39/TRAP1"/>
</dbReference>
<dbReference type="InterPro" id="IPR019452">
    <property type="entry name" value="VPS39/TGF_beta_rcpt-assoc_1"/>
</dbReference>
<evidence type="ECO:0000313" key="2">
    <source>
        <dbReference type="EMBL" id="KIP07261.1"/>
    </source>
</evidence>
<dbReference type="AlphaFoldDB" id="A0A0C3RYL0"/>
<accession>A0A0C3RYL0</accession>
<dbReference type="HOGENOM" id="CLU_607761_0_0_1"/>
<dbReference type="GO" id="GO:0034058">
    <property type="term" value="P:endosomal vesicle fusion"/>
    <property type="evidence" value="ECO:0007669"/>
    <property type="project" value="TreeGrafter"/>
</dbReference>
<name>A0A0C3RYL0_PHLG1</name>
<dbReference type="GO" id="GO:0005737">
    <property type="term" value="C:cytoplasm"/>
    <property type="evidence" value="ECO:0007669"/>
    <property type="project" value="TreeGrafter"/>
</dbReference>
<dbReference type="GO" id="GO:0006914">
    <property type="term" value="P:autophagy"/>
    <property type="evidence" value="ECO:0007669"/>
    <property type="project" value="TreeGrafter"/>
</dbReference>
<proteinExistence type="predicted"/>
<evidence type="ECO:0000259" key="1">
    <source>
        <dbReference type="Pfam" id="PF10366"/>
    </source>
</evidence>
<feature type="domain" description="Vacuolar sorting protein 39/Transforming growth factor beta receptor-associated" evidence="1">
    <location>
        <begin position="212"/>
        <end position="282"/>
    </location>
</feature>
<evidence type="ECO:0000313" key="3">
    <source>
        <dbReference type="Proteomes" id="UP000053257"/>
    </source>
</evidence>
<protein>
    <recommendedName>
        <fullName evidence="1">Vacuolar sorting protein 39/Transforming growth factor beta receptor-associated domain-containing protein</fullName>
    </recommendedName>
</protein>
<dbReference type="OrthoDB" id="10258882at2759"/>
<organism evidence="2 3">
    <name type="scientific">Phlebiopsis gigantea (strain 11061_1 CR5-6)</name>
    <name type="common">White-rot fungus</name>
    <name type="synonym">Peniophora gigantea</name>
    <dbReference type="NCBI Taxonomy" id="745531"/>
    <lineage>
        <taxon>Eukaryota</taxon>
        <taxon>Fungi</taxon>
        <taxon>Dikarya</taxon>
        <taxon>Basidiomycota</taxon>
        <taxon>Agaricomycotina</taxon>
        <taxon>Agaricomycetes</taxon>
        <taxon>Polyporales</taxon>
        <taxon>Phanerochaetaceae</taxon>
        <taxon>Phlebiopsis</taxon>
    </lineage>
</organism>
<dbReference type="Proteomes" id="UP000053257">
    <property type="component" value="Unassembled WGS sequence"/>
</dbReference>
<dbReference type="GO" id="GO:0016020">
    <property type="term" value="C:membrane"/>
    <property type="evidence" value="ECO:0007669"/>
    <property type="project" value="TreeGrafter"/>
</dbReference>
<dbReference type="EMBL" id="KN840501">
    <property type="protein sequence ID" value="KIP07261.1"/>
    <property type="molecule type" value="Genomic_DNA"/>
</dbReference>
<gene>
    <name evidence="2" type="ORF">PHLGIDRAFT_118311</name>
</gene>
<dbReference type="PANTHER" id="PTHR12894:SF27">
    <property type="entry name" value="TRANSFORMING GROWTH FACTOR-BETA RECEPTOR-ASSOCIATED PROTEIN 1"/>
    <property type="match status" value="1"/>
</dbReference>